<organism evidence="1 2">
    <name type="scientific">Aequorivita viscosa</name>
    <dbReference type="NCBI Taxonomy" id="797419"/>
    <lineage>
        <taxon>Bacteria</taxon>
        <taxon>Pseudomonadati</taxon>
        <taxon>Bacteroidota</taxon>
        <taxon>Flavobacteriia</taxon>
        <taxon>Flavobacteriales</taxon>
        <taxon>Flavobacteriaceae</taxon>
        <taxon>Aequorivita</taxon>
    </lineage>
</organism>
<proteinExistence type="predicted"/>
<evidence type="ECO:0008006" key="3">
    <source>
        <dbReference type="Google" id="ProtNLM"/>
    </source>
</evidence>
<accession>A0A1M6ER68</accession>
<dbReference type="Proteomes" id="UP000184172">
    <property type="component" value="Unassembled WGS sequence"/>
</dbReference>
<sequence length="132" mass="15308">MIFRTKNIGTFELIPVGNFLFGQSEKAGDVRLKKENVYVVVWDLLKPYDEVDSQEIQKQFDADFKLYEEGVLENAYKNSPYDESIKNFTVYFMNANSEAEAKKVLDEMPFVKSDIGSYKIRNVGHFMRGKVN</sequence>
<evidence type="ECO:0000313" key="1">
    <source>
        <dbReference type="EMBL" id="SHI87957.1"/>
    </source>
</evidence>
<name>A0A1M6ER68_9FLAO</name>
<reference evidence="2" key="1">
    <citation type="submission" date="2016-11" db="EMBL/GenBank/DDBJ databases">
        <authorList>
            <person name="Varghese N."/>
            <person name="Submissions S."/>
        </authorList>
    </citation>
    <scope>NUCLEOTIDE SEQUENCE [LARGE SCALE GENOMIC DNA]</scope>
    <source>
        <strain evidence="2">DSM 26349</strain>
    </source>
</reference>
<dbReference type="AlphaFoldDB" id="A0A1M6ER68"/>
<gene>
    <name evidence="1" type="ORF">SAMN04487908_106134</name>
</gene>
<dbReference type="RefSeq" id="WP_073216445.1">
    <property type="nucleotide sequence ID" value="NZ_FNNS01000001.1"/>
</dbReference>
<dbReference type="EMBL" id="FQYV01000006">
    <property type="protein sequence ID" value="SHI87957.1"/>
    <property type="molecule type" value="Genomic_DNA"/>
</dbReference>
<keyword evidence="2" id="KW-1185">Reference proteome</keyword>
<dbReference type="OrthoDB" id="1419736at2"/>
<evidence type="ECO:0000313" key="2">
    <source>
        <dbReference type="Proteomes" id="UP000184172"/>
    </source>
</evidence>
<protein>
    <recommendedName>
        <fullName evidence="3">YCII-related domain-containing protein</fullName>
    </recommendedName>
</protein>